<feature type="compositionally biased region" description="Pro residues" evidence="3">
    <location>
        <begin position="1"/>
        <end position="10"/>
    </location>
</feature>
<feature type="coiled-coil region" evidence="2">
    <location>
        <begin position="838"/>
        <end position="879"/>
    </location>
</feature>
<dbReference type="GO" id="GO:0005801">
    <property type="term" value="C:cis-Golgi network"/>
    <property type="evidence" value="ECO:0007669"/>
    <property type="project" value="InterPro"/>
</dbReference>
<accession>A0A8D1AIL3</accession>
<feature type="region of interest" description="Disordered" evidence="3">
    <location>
        <begin position="795"/>
        <end position="834"/>
    </location>
</feature>
<evidence type="ECO:0000256" key="2">
    <source>
        <dbReference type="SAM" id="Coils"/>
    </source>
</evidence>
<feature type="region of interest" description="Disordered" evidence="3">
    <location>
        <begin position="102"/>
        <end position="153"/>
    </location>
</feature>
<proteinExistence type="predicted"/>
<feature type="coiled-coil region" evidence="2">
    <location>
        <begin position="334"/>
        <end position="715"/>
    </location>
</feature>
<dbReference type="InterPro" id="IPR024858">
    <property type="entry name" value="GOLGA"/>
</dbReference>
<dbReference type="Proteomes" id="UP000694720">
    <property type="component" value="Unplaced"/>
</dbReference>
<sequence length="1042" mass="116789">MWPPLPPPRPGMSEETRQSKLAAAKKKLREYQQKHSPGVPAGAKKKRKIKNGSSPETTTSGDCPTPEDIQDILKVLVSDLNRSNGVAIPPLDKWKAPKDSADLVTSSADDTVSPGGVLSPCASPLRGTSMATTQNHDAENGPVPIDENTSFSSTESLRQLSQQLNGLVSESSPYINGEGLASPANIKKLESRYHELSLALDSSNLTNKQLSSKIEELKQENQETLDQLEKEKKEFEQKLAKEQGALREQLQVHIQTIGILVSEKTELQTALAHTQQAARQKAGESENLASRLQSSRQRVGELERTLSAVSTQQKQADRYNKELTKERDTLKLELYKNNKSNEDLKQQKSELEEKLRLMATEKAAMQLGMEELQKKLEMSELLLQQFSTQPTPDSSQQLQQALEERAQLETCVGQLQDSLRQLQAERDQYVANLKEDSTVWQHKMQQMNEQLNKLRAEKEHSMNQVQELETSLAELRNQAAPPSGPSETEQRLQAEAEQLQKEVESLARQLQAQVKDNENLSLLNQEQEQRLMELERAAECWGEQAEERKQMLESMQSDRTTISRALTQNRKLKEQLAELQNGFVRLSNENMEITSALHSEQHVKKELAKKLGQLQENLGELKETVEVKSQEAQDLQQQRDQYLGHLQQYVAAYQQLAAEKELLHKQMVLQTQLVDQLQHEDMQGRMAVETARQELQEAQGRLEAANQHNQQLQAQLTLMAVPGEGTELDIEDEDKAGEAPRPKLSVPEELDSREAVVEFFNSALASAEEEQARLRRELKEQKLRCQRLAHLVAPAQDGVEKEAPAPGTEGDSVSAPGTGGDSVSAPGTGGDSVPVETHQALQVAMDKLQGRFTELMQEKVDLKERVEELEHRCIQLSGETDTIGEYIALYQSQRAVLKERHREKEEYISRLAQDKEEMKVKLLELQELVLHLVGERNEWQGKFLAAQNPAGEPTVAPPAPQELGAAENQGGLLEVSLSDNVEPTQGEALLGQTLTENPTAQQIMQLLREIQNPQERLGLGSNPCIPFFYRADDNDEVKIMVV</sequence>
<dbReference type="Pfam" id="PF15070">
    <property type="entry name" value="GOLGA2L5"/>
    <property type="match status" value="1"/>
</dbReference>
<dbReference type="InterPro" id="IPR043976">
    <property type="entry name" value="GOLGA_cons_dom"/>
</dbReference>
<feature type="domain" description="Golgin subfamily A conserved" evidence="4">
    <location>
        <begin position="414"/>
        <end position="947"/>
    </location>
</feature>
<dbReference type="Ensembl" id="ENSSSCT00035075728.1">
    <property type="protein sequence ID" value="ENSSSCP00035030869.1"/>
    <property type="gene ID" value="ENSSSCG00035056356.1"/>
</dbReference>
<evidence type="ECO:0000256" key="3">
    <source>
        <dbReference type="SAM" id="MobiDB-lite"/>
    </source>
</evidence>
<evidence type="ECO:0000313" key="6">
    <source>
        <dbReference type="Proteomes" id="UP000694720"/>
    </source>
</evidence>
<evidence type="ECO:0000259" key="4">
    <source>
        <dbReference type="Pfam" id="PF15070"/>
    </source>
</evidence>
<protein>
    <recommendedName>
        <fullName evidence="4">Golgin subfamily A conserved domain-containing protein</fullName>
    </recommendedName>
</protein>
<evidence type="ECO:0000313" key="5">
    <source>
        <dbReference type="Ensembl" id="ENSSSCP00035030869.1"/>
    </source>
</evidence>
<reference evidence="5" key="1">
    <citation type="submission" date="2025-08" db="UniProtKB">
        <authorList>
            <consortium name="Ensembl"/>
        </authorList>
    </citation>
    <scope>IDENTIFICATION</scope>
</reference>
<dbReference type="InterPro" id="IPR043937">
    <property type="entry name" value="GOLGA_C"/>
</dbReference>
<dbReference type="AlphaFoldDB" id="A0A8D1AIL3"/>
<dbReference type="Pfam" id="PF19046">
    <property type="entry name" value="GM130_C"/>
    <property type="match status" value="1"/>
</dbReference>
<evidence type="ECO:0000256" key="1">
    <source>
        <dbReference type="ARBA" id="ARBA00023054"/>
    </source>
</evidence>
<dbReference type="PANTHER" id="PTHR10881:SF46">
    <property type="entry name" value="GOLGIN SUBFAMILY A MEMBER 2"/>
    <property type="match status" value="1"/>
</dbReference>
<feature type="coiled-coil region" evidence="2">
    <location>
        <begin position="757"/>
        <end position="791"/>
    </location>
</feature>
<feature type="coiled-coil region" evidence="2">
    <location>
        <begin position="200"/>
        <end position="245"/>
    </location>
</feature>
<keyword evidence="1 2" id="KW-0175">Coiled coil</keyword>
<feature type="region of interest" description="Disordered" evidence="3">
    <location>
        <begin position="1"/>
        <end position="67"/>
    </location>
</feature>
<feature type="compositionally biased region" description="Polar residues" evidence="3">
    <location>
        <begin position="51"/>
        <end position="62"/>
    </location>
</feature>
<dbReference type="PANTHER" id="PTHR10881">
    <property type="entry name" value="GOLGIN SUBFAMILY A MEMBER-RELATED"/>
    <property type="match status" value="1"/>
</dbReference>
<name>A0A8D1AIL3_PIG</name>
<organism evidence="5 6">
    <name type="scientific">Sus scrofa</name>
    <name type="common">Pig</name>
    <dbReference type="NCBI Taxonomy" id="9823"/>
    <lineage>
        <taxon>Eukaryota</taxon>
        <taxon>Metazoa</taxon>
        <taxon>Chordata</taxon>
        <taxon>Craniata</taxon>
        <taxon>Vertebrata</taxon>
        <taxon>Euteleostomi</taxon>
        <taxon>Mammalia</taxon>
        <taxon>Eutheria</taxon>
        <taxon>Laurasiatheria</taxon>
        <taxon>Artiodactyla</taxon>
        <taxon>Suina</taxon>
        <taxon>Suidae</taxon>
        <taxon>Sus</taxon>
    </lineage>
</organism>